<dbReference type="GO" id="GO:0030288">
    <property type="term" value="C:outer membrane-bounded periplasmic space"/>
    <property type="evidence" value="ECO:0007669"/>
    <property type="project" value="TreeGrafter"/>
</dbReference>
<evidence type="ECO:0000256" key="4">
    <source>
        <dbReference type="SAM" id="MobiDB-lite"/>
    </source>
</evidence>
<dbReference type="CDD" id="cd02696">
    <property type="entry name" value="MurNAc-LAA"/>
    <property type="match status" value="1"/>
</dbReference>
<dbReference type="SUPFAM" id="SSF56935">
    <property type="entry name" value="Porins"/>
    <property type="match status" value="1"/>
</dbReference>
<dbReference type="Gene3D" id="3.40.630.40">
    <property type="entry name" value="Zn-dependent exopeptidases"/>
    <property type="match status" value="1"/>
</dbReference>
<organism evidence="7 8">
    <name type="scientific">Ginsengibacter hankyongi</name>
    <dbReference type="NCBI Taxonomy" id="2607284"/>
    <lineage>
        <taxon>Bacteria</taxon>
        <taxon>Pseudomonadati</taxon>
        <taxon>Bacteroidota</taxon>
        <taxon>Chitinophagia</taxon>
        <taxon>Chitinophagales</taxon>
        <taxon>Chitinophagaceae</taxon>
        <taxon>Ginsengibacter</taxon>
    </lineage>
</organism>
<dbReference type="InterPro" id="IPR008756">
    <property type="entry name" value="Peptidase_M56"/>
</dbReference>
<dbReference type="InterPro" id="IPR037066">
    <property type="entry name" value="Plug_dom_sf"/>
</dbReference>
<dbReference type="InterPro" id="IPR037682">
    <property type="entry name" value="TonB_C"/>
</dbReference>
<feature type="transmembrane region" description="Helical" evidence="5">
    <location>
        <begin position="6"/>
        <end position="25"/>
    </location>
</feature>
<comment type="catalytic activity">
    <reaction evidence="1">
        <text>Hydrolyzes the link between N-acetylmuramoyl residues and L-amino acid residues in certain cell-wall glycopeptides.</text>
        <dbReference type="EC" id="3.5.1.28"/>
    </reaction>
</comment>
<reference evidence="7 8" key="1">
    <citation type="submission" date="2019-09" db="EMBL/GenBank/DDBJ databases">
        <title>Draft genome sequence of Ginsengibacter sp. BR5-29.</title>
        <authorList>
            <person name="Im W.-T."/>
        </authorList>
    </citation>
    <scope>NUCLEOTIDE SEQUENCE [LARGE SCALE GENOMIC DNA]</scope>
    <source>
        <strain evidence="7 8">BR5-29</strain>
    </source>
</reference>
<dbReference type="AlphaFoldDB" id="A0A5J5IFH7"/>
<evidence type="ECO:0000256" key="2">
    <source>
        <dbReference type="ARBA" id="ARBA00011901"/>
    </source>
</evidence>
<proteinExistence type="predicted"/>
<dbReference type="Pfam" id="PF05569">
    <property type="entry name" value="Peptidase_M56"/>
    <property type="match status" value="1"/>
</dbReference>
<evidence type="ECO:0000313" key="7">
    <source>
        <dbReference type="EMBL" id="KAA9038603.1"/>
    </source>
</evidence>
<dbReference type="Pfam" id="PF01520">
    <property type="entry name" value="Amidase_3"/>
    <property type="match status" value="1"/>
</dbReference>
<evidence type="ECO:0000313" key="8">
    <source>
        <dbReference type="Proteomes" id="UP000326903"/>
    </source>
</evidence>
<feature type="transmembrane region" description="Helical" evidence="5">
    <location>
        <begin position="97"/>
        <end position="118"/>
    </location>
</feature>
<dbReference type="Gene3D" id="2.170.130.10">
    <property type="entry name" value="TonB-dependent receptor, plug domain"/>
    <property type="match status" value="1"/>
</dbReference>
<comment type="caution">
    <text evidence="7">The sequence shown here is derived from an EMBL/GenBank/DDBJ whole genome shotgun (WGS) entry which is preliminary data.</text>
</comment>
<keyword evidence="5" id="KW-0472">Membrane</keyword>
<dbReference type="GO" id="GO:0008745">
    <property type="term" value="F:N-acetylmuramoyl-L-alanine amidase activity"/>
    <property type="evidence" value="ECO:0007669"/>
    <property type="project" value="UniProtKB-EC"/>
</dbReference>
<feature type="transmembrane region" description="Helical" evidence="5">
    <location>
        <begin position="37"/>
        <end position="57"/>
    </location>
</feature>
<evidence type="ECO:0000256" key="5">
    <source>
        <dbReference type="SAM" id="Phobius"/>
    </source>
</evidence>
<evidence type="ECO:0000256" key="1">
    <source>
        <dbReference type="ARBA" id="ARBA00001561"/>
    </source>
</evidence>
<dbReference type="EMBL" id="VYQF01000003">
    <property type="protein sequence ID" value="KAA9038603.1"/>
    <property type="molecule type" value="Genomic_DNA"/>
</dbReference>
<protein>
    <recommendedName>
        <fullName evidence="2">N-acetylmuramoyl-L-alanine amidase</fullName>
        <ecNumber evidence="2">3.5.1.28</ecNumber>
    </recommendedName>
</protein>
<feature type="region of interest" description="Disordered" evidence="4">
    <location>
        <begin position="538"/>
        <end position="586"/>
    </location>
</feature>
<keyword evidence="5" id="KW-1133">Transmembrane helix</keyword>
<dbReference type="Proteomes" id="UP000326903">
    <property type="component" value="Unassembled WGS sequence"/>
</dbReference>
<dbReference type="InterPro" id="IPR050695">
    <property type="entry name" value="N-acetylmuramoyl_amidase_3"/>
</dbReference>
<dbReference type="RefSeq" id="WP_150415324.1">
    <property type="nucleotide sequence ID" value="NZ_VYQF01000003.1"/>
</dbReference>
<dbReference type="InterPro" id="IPR002508">
    <property type="entry name" value="MurNAc-LAA_cat"/>
</dbReference>
<feature type="compositionally biased region" description="Polar residues" evidence="4">
    <location>
        <begin position="566"/>
        <end position="579"/>
    </location>
</feature>
<dbReference type="GO" id="GO:0055085">
    <property type="term" value="P:transmembrane transport"/>
    <property type="evidence" value="ECO:0007669"/>
    <property type="project" value="InterPro"/>
</dbReference>
<dbReference type="Gene3D" id="3.30.1150.10">
    <property type="match status" value="1"/>
</dbReference>
<evidence type="ECO:0000256" key="3">
    <source>
        <dbReference type="ARBA" id="ARBA00022801"/>
    </source>
</evidence>
<dbReference type="SUPFAM" id="SSF53187">
    <property type="entry name" value="Zn-dependent exopeptidases"/>
    <property type="match status" value="1"/>
</dbReference>
<feature type="domain" description="MurNAc-LAA" evidence="6">
    <location>
        <begin position="367"/>
        <end position="481"/>
    </location>
</feature>
<accession>A0A5J5IFH7</accession>
<dbReference type="Pfam" id="PF03544">
    <property type="entry name" value="TonB_C"/>
    <property type="match status" value="1"/>
</dbReference>
<dbReference type="GO" id="GO:0009253">
    <property type="term" value="P:peptidoglycan catabolic process"/>
    <property type="evidence" value="ECO:0007669"/>
    <property type="project" value="InterPro"/>
</dbReference>
<keyword evidence="3" id="KW-0378">Hydrolase</keyword>
<sequence length="769" mass="85872">MITLAWYLLKVIICSGILCGYYYLALRNKIFHRWNRFYLLAAVVLSLIVPVMKINIFQSSNEDKGAVVKMLQTINSSDEIIIEYSRHSGLQLNSESIISALYFLITIAFLSIFFLALYKIYRLKKMYPATKLKGISFISTDAKGTPFSFFNSIFWNNAIDLHSTQGQQIFNHEIAHVKEKHSYDKIFMNIVLIFFWMNPFFWLMRKELSMIHEFIADKEAVEDSDINAFAEMILQTVYPGQQFSITNNFFHSPLKRRLIMFTKNKNPKVSYISRLLVLPLAAIIFFAFTLKVTPLKSADGYSGKTITVVIDAGHGGDDNGAVSASGLKEKDIDLAIAKKIAELNSNDHIKILLSRNGDVSMNVKDRVEFARANHSDLFISVHTNAADKDNTSENGFSVIIDKNNSQKNKLLASAIINELQKIYTTESTISIRTNGVWVLDNNICPAALIECGYITSPADEAFITVNSNQEKIARNILDGIEKYAEQNAGQPTITQVESDSIPTMYYKNKKVTGIEVRPKLNNILVSYNDGTKEIITKEESDKRGFILPPPPPRPGLKTLGTPGAPKQNSLPATTASNKDSSNKPDPIYFVDGKEIPKDKLNTVSPDATKSITVLKGESAVSKYGDKGKNGAIEITLKPKDNSFEKKNDPETNINQNSDTIPNKVFTKVEHEAEFPGGQEAWVKYIVGEVKASIDSFTTKDYGTCVVKFIVNTDGSVTNVEATTMKDTHLAQIAMNAIRTGPKWIPATQNDHTVAAYRLQPVTLTNPEKK</sequence>
<gene>
    <name evidence="7" type="ORF">FW778_13695</name>
</gene>
<dbReference type="SUPFAM" id="SSF74653">
    <property type="entry name" value="TolA/TonB C-terminal domain"/>
    <property type="match status" value="1"/>
</dbReference>
<keyword evidence="5" id="KW-0812">Transmembrane</keyword>
<keyword evidence="8" id="KW-1185">Reference proteome</keyword>
<evidence type="ECO:0000259" key="6">
    <source>
        <dbReference type="SMART" id="SM00646"/>
    </source>
</evidence>
<dbReference type="SMART" id="SM00646">
    <property type="entry name" value="Ami_3"/>
    <property type="match status" value="1"/>
</dbReference>
<dbReference type="EC" id="3.5.1.28" evidence="2"/>
<dbReference type="PANTHER" id="PTHR30404:SF0">
    <property type="entry name" value="N-ACETYLMURAMOYL-L-ALANINE AMIDASE AMIC"/>
    <property type="match status" value="1"/>
</dbReference>
<name>A0A5J5IFH7_9BACT</name>
<feature type="transmembrane region" description="Helical" evidence="5">
    <location>
        <begin position="186"/>
        <end position="204"/>
    </location>
</feature>
<dbReference type="PANTHER" id="PTHR30404">
    <property type="entry name" value="N-ACETYLMURAMOYL-L-ALANINE AMIDASE"/>
    <property type="match status" value="1"/>
</dbReference>